<proteinExistence type="predicted"/>
<gene>
    <name evidence="1" type="ORF">JIN78_14435</name>
</gene>
<dbReference type="EMBL" id="JAENIO010000046">
    <property type="protein sequence ID" value="MBK1835263.1"/>
    <property type="molecule type" value="Genomic_DNA"/>
</dbReference>
<name>A0A934VIN7_9BACT</name>
<reference evidence="1" key="1">
    <citation type="submission" date="2021-01" db="EMBL/GenBank/DDBJ databases">
        <title>Modified the classification status of verrucomicrobia.</title>
        <authorList>
            <person name="Feng X."/>
        </authorList>
    </citation>
    <scope>NUCLEOTIDE SEQUENCE</scope>
    <source>
        <strain evidence="1">KCTC 12986</strain>
    </source>
</reference>
<dbReference type="AlphaFoldDB" id="A0A934VIN7"/>
<sequence length="251" mass="26980">MLKKLIALAGALLALVGLSGCLEMDISVNLKKDGSGTLVETMTFNAQTAAMMKMGAAEGAEDPFAEFNEEELKKKAAEYGEGVEFVGVEKSENADGSLSFKSTYKFADVDDLNYDPGKAMGDESEGNPMADFSFEDGVLTIVTPDPSKEEMAMAGDMSDEEMAMMAPMMAGLKMSFKIVAEGGIAKTNALHHEGDTVTVMAFDFDEIQKNEGGMKALNSLEAENRAKFTKKAAEIKGFKVESQEKVTIKLK</sequence>
<organism evidence="1 2">
    <name type="scientific">Roseibacillus ishigakijimensis</name>
    <dbReference type="NCBI Taxonomy" id="454146"/>
    <lineage>
        <taxon>Bacteria</taxon>
        <taxon>Pseudomonadati</taxon>
        <taxon>Verrucomicrobiota</taxon>
        <taxon>Verrucomicrobiia</taxon>
        <taxon>Verrucomicrobiales</taxon>
        <taxon>Verrucomicrobiaceae</taxon>
        <taxon>Roseibacillus</taxon>
    </lineage>
</organism>
<keyword evidence="2" id="KW-1185">Reference proteome</keyword>
<evidence type="ECO:0000313" key="1">
    <source>
        <dbReference type="EMBL" id="MBK1835263.1"/>
    </source>
</evidence>
<evidence type="ECO:0008006" key="3">
    <source>
        <dbReference type="Google" id="ProtNLM"/>
    </source>
</evidence>
<protein>
    <recommendedName>
        <fullName evidence="3">Lipoprotein</fullName>
    </recommendedName>
</protein>
<dbReference type="PROSITE" id="PS51257">
    <property type="entry name" value="PROKAR_LIPOPROTEIN"/>
    <property type="match status" value="1"/>
</dbReference>
<accession>A0A934VIN7</accession>
<dbReference type="RefSeq" id="WP_200392699.1">
    <property type="nucleotide sequence ID" value="NZ_JAENIO010000046.1"/>
</dbReference>
<comment type="caution">
    <text evidence="1">The sequence shown here is derived from an EMBL/GenBank/DDBJ whole genome shotgun (WGS) entry which is preliminary data.</text>
</comment>
<dbReference type="Proteomes" id="UP000604083">
    <property type="component" value="Unassembled WGS sequence"/>
</dbReference>
<evidence type="ECO:0000313" key="2">
    <source>
        <dbReference type="Proteomes" id="UP000604083"/>
    </source>
</evidence>